<feature type="transmembrane region" description="Helical" evidence="1">
    <location>
        <begin position="150"/>
        <end position="167"/>
    </location>
</feature>
<keyword evidence="1" id="KW-0472">Membrane</keyword>
<keyword evidence="1" id="KW-0812">Transmembrane</keyword>
<evidence type="ECO:0000256" key="1">
    <source>
        <dbReference type="SAM" id="Phobius"/>
    </source>
</evidence>
<keyword evidence="3" id="KW-1185">Reference proteome</keyword>
<reference evidence="2 3" key="1">
    <citation type="submission" date="2012-02" db="EMBL/GenBank/DDBJ databases">
        <title>Complete genome sequence of Caldilinea aerophila DSM 14535 (= NBRC 102666).</title>
        <authorList>
            <person name="Oguchi A."/>
            <person name="Hosoyama A."/>
            <person name="Sekine M."/>
            <person name="Fukai R."/>
            <person name="Kato Y."/>
            <person name="Nakamura S."/>
            <person name="Hanada S."/>
            <person name="Yamazaki S."/>
            <person name="Fujita N."/>
        </authorList>
    </citation>
    <scope>NUCLEOTIDE SEQUENCE [LARGE SCALE GENOMIC DNA]</scope>
    <source>
        <strain evidence="3">DSM 14535 / JCM 11387 / NBRC 104270 / STL-6-O1</strain>
    </source>
</reference>
<keyword evidence="1" id="KW-1133">Transmembrane helix</keyword>
<name>I0I140_CALAS</name>
<organism evidence="2 3">
    <name type="scientific">Caldilinea aerophila (strain DSM 14535 / JCM 11387 / NBRC 104270 / STL-6-O1)</name>
    <dbReference type="NCBI Taxonomy" id="926550"/>
    <lineage>
        <taxon>Bacteria</taxon>
        <taxon>Bacillati</taxon>
        <taxon>Chloroflexota</taxon>
        <taxon>Caldilineae</taxon>
        <taxon>Caldilineales</taxon>
        <taxon>Caldilineaceae</taxon>
        <taxon>Caldilinea</taxon>
    </lineage>
</organism>
<gene>
    <name evidence="2" type="ordered locus">CLDAP_09380</name>
</gene>
<dbReference type="HOGENOM" id="CLU_1271806_0_0_0"/>
<feature type="transmembrane region" description="Helical" evidence="1">
    <location>
        <begin position="173"/>
        <end position="194"/>
    </location>
</feature>
<protein>
    <recommendedName>
        <fullName evidence="4">DUF4386 family protein</fullName>
    </recommendedName>
</protein>
<evidence type="ECO:0000313" key="3">
    <source>
        <dbReference type="Proteomes" id="UP000007880"/>
    </source>
</evidence>
<dbReference type="Proteomes" id="UP000007880">
    <property type="component" value="Chromosome"/>
</dbReference>
<dbReference type="KEGG" id="cap:CLDAP_09380"/>
<proteinExistence type="predicted"/>
<dbReference type="eggNOG" id="ENOG5031J48">
    <property type="taxonomic scope" value="Bacteria"/>
</dbReference>
<evidence type="ECO:0000313" key="2">
    <source>
        <dbReference type="EMBL" id="BAL98977.1"/>
    </source>
</evidence>
<evidence type="ECO:0008006" key="4">
    <source>
        <dbReference type="Google" id="ProtNLM"/>
    </source>
</evidence>
<feature type="transmembrane region" description="Helical" evidence="1">
    <location>
        <begin position="42"/>
        <end position="62"/>
    </location>
</feature>
<dbReference type="AlphaFoldDB" id="I0I140"/>
<feature type="transmembrane region" description="Helical" evidence="1">
    <location>
        <begin position="74"/>
        <end position="102"/>
    </location>
</feature>
<feature type="transmembrane region" description="Helical" evidence="1">
    <location>
        <begin position="122"/>
        <end position="143"/>
    </location>
</feature>
<dbReference type="EMBL" id="AP012337">
    <property type="protein sequence ID" value="BAL98977.1"/>
    <property type="molecule type" value="Genomic_DNA"/>
</dbReference>
<dbReference type="STRING" id="926550.CLDAP_09380"/>
<accession>I0I140</accession>
<sequence length="206" mass="21315">MNMNSNSRWQGLALLIGGILLGVGLLIHPDEAADPGAVLSARWALAHGLLLIGAVPILLGLGRLYQRASGGLAFIGYLLTFGGIALFVFVFALEVFVVPVIAADPNAQALLDPAGPLLGGPLGLFLLVTGLIFTLGAILFGIAILRSATLPRWSGVLFIIGSAVAFVPPLPYAVLLISGLALGAAFIVTGFAIWSDRMMMTKPAMA</sequence>